<name>A0ABQ3YSU8_9ACTN</name>
<sequence>MKHTARKALTALAAAGLSAATALVAVAAGAGPAAAYGPTNVSLGCRLYFGNAGTGTSPTTWADTFTLTQTPASPTPGQTVTVSLTAAIGPTNGPAPLNPGDVPVKITVKIAGNQSGTVTLNQAAYPAVAKDPAVALGGFTATGTFVAGAAGAGTLTVSQVNFANVSAATYCSAEGDRDQKLSPVDTPIVQSFAVFDGGASITSVTGQTVTGYARAGNTINYSVTGLAANATLTASLKDSTGGGTAQGSGTGTTGATGAGTGTLAVPAGATAGSRTVSITDGTNTVTVPITILGTRAITITPTGGGAGTAITVTGTNWDPGSVVTIGGYKASTGGQPPATSDPAVTATASATGGFTAAFTVSDPATVYIGAAVGISFALATWAASADSCVAGTTGCKTTYQLSETVTGGSLSMSRGTGSSTITFSGVTLNGSPQSATGTLPAINVTDNRGSTFGWSLTGTVTDFTGVPSGSIGKAALTWTPSCTEHTGVTTNAVTAVAGAAGAVDGATLCSAPTATTGTGGSFDASAGLSLAVPANQLAGAYSATLTVTLS</sequence>
<keyword evidence="2" id="KW-0732">Signal</keyword>
<feature type="domain" description="WxL" evidence="3">
    <location>
        <begin position="433"/>
        <end position="550"/>
    </location>
</feature>
<evidence type="ECO:0000256" key="1">
    <source>
        <dbReference type="SAM" id="MobiDB-lite"/>
    </source>
</evidence>
<evidence type="ECO:0000256" key="2">
    <source>
        <dbReference type="SAM" id="SignalP"/>
    </source>
</evidence>
<proteinExistence type="predicted"/>
<accession>A0ABQ3YSU8</accession>
<protein>
    <recommendedName>
        <fullName evidence="3">WxL domain-containing protein</fullName>
    </recommendedName>
</protein>
<feature type="signal peptide" evidence="2">
    <location>
        <begin position="1"/>
        <end position="27"/>
    </location>
</feature>
<organism evidence="4 5">
    <name type="scientific">Paractinoplanes durhamensis</name>
    <dbReference type="NCBI Taxonomy" id="113563"/>
    <lineage>
        <taxon>Bacteria</taxon>
        <taxon>Bacillati</taxon>
        <taxon>Actinomycetota</taxon>
        <taxon>Actinomycetes</taxon>
        <taxon>Micromonosporales</taxon>
        <taxon>Micromonosporaceae</taxon>
        <taxon>Paractinoplanes</taxon>
    </lineage>
</organism>
<feature type="compositionally biased region" description="Gly residues" evidence="1">
    <location>
        <begin position="240"/>
        <end position="257"/>
    </location>
</feature>
<comment type="caution">
    <text evidence="4">The sequence shown here is derived from an EMBL/GenBank/DDBJ whole genome shotgun (WGS) entry which is preliminary data.</text>
</comment>
<reference evidence="4 5" key="1">
    <citation type="submission" date="2021-01" db="EMBL/GenBank/DDBJ databases">
        <title>Whole genome shotgun sequence of Actinoplanes durhamensis NBRC 14914.</title>
        <authorList>
            <person name="Komaki H."/>
            <person name="Tamura T."/>
        </authorList>
    </citation>
    <scope>NUCLEOTIDE SEQUENCE [LARGE SCALE GENOMIC DNA]</scope>
    <source>
        <strain evidence="4 5">NBRC 14914</strain>
    </source>
</reference>
<evidence type="ECO:0000259" key="3">
    <source>
        <dbReference type="Pfam" id="PF13731"/>
    </source>
</evidence>
<dbReference type="InterPro" id="IPR027994">
    <property type="entry name" value="WxL_dom"/>
</dbReference>
<dbReference type="RefSeq" id="WP_203726299.1">
    <property type="nucleotide sequence ID" value="NZ_BAAATX010000003.1"/>
</dbReference>
<dbReference type="Pfam" id="PF13731">
    <property type="entry name" value="WxL"/>
    <property type="match status" value="1"/>
</dbReference>
<dbReference type="EMBL" id="BOML01000019">
    <property type="protein sequence ID" value="GIE00661.1"/>
    <property type="molecule type" value="Genomic_DNA"/>
</dbReference>
<evidence type="ECO:0000313" key="4">
    <source>
        <dbReference type="EMBL" id="GIE00661.1"/>
    </source>
</evidence>
<dbReference type="Proteomes" id="UP000637628">
    <property type="component" value="Unassembled WGS sequence"/>
</dbReference>
<keyword evidence="5" id="KW-1185">Reference proteome</keyword>
<dbReference type="Gene3D" id="2.60.40.230">
    <property type="entry name" value="Neocarzinostatin-like"/>
    <property type="match status" value="1"/>
</dbReference>
<feature type="chain" id="PRO_5045199814" description="WxL domain-containing protein" evidence="2">
    <location>
        <begin position="28"/>
        <end position="550"/>
    </location>
</feature>
<feature type="region of interest" description="Disordered" evidence="1">
    <location>
        <begin position="238"/>
        <end position="257"/>
    </location>
</feature>
<gene>
    <name evidence="4" type="ORF">Adu01nite_20110</name>
</gene>
<evidence type="ECO:0000313" key="5">
    <source>
        <dbReference type="Proteomes" id="UP000637628"/>
    </source>
</evidence>